<feature type="transmembrane region" description="Helical" evidence="12">
    <location>
        <begin position="226"/>
        <end position="245"/>
    </location>
</feature>
<dbReference type="InterPro" id="IPR001851">
    <property type="entry name" value="ABC_transp_permease"/>
</dbReference>
<feature type="transmembrane region" description="Helical" evidence="12">
    <location>
        <begin position="90"/>
        <end position="111"/>
    </location>
</feature>
<feature type="transmembrane region" description="Helical" evidence="12">
    <location>
        <begin position="171"/>
        <end position="189"/>
    </location>
</feature>
<evidence type="ECO:0000256" key="12">
    <source>
        <dbReference type="SAM" id="Phobius"/>
    </source>
</evidence>
<organism evidence="13 14">
    <name type="scientific">Corynebacterium urealyticum</name>
    <dbReference type="NCBI Taxonomy" id="43771"/>
    <lineage>
        <taxon>Bacteria</taxon>
        <taxon>Bacillati</taxon>
        <taxon>Actinomycetota</taxon>
        <taxon>Actinomycetes</taxon>
        <taxon>Mycobacteriales</taxon>
        <taxon>Corynebacteriaceae</taxon>
        <taxon>Corynebacterium</taxon>
    </lineage>
</organism>
<accession>A0A5D4FNU6</accession>
<dbReference type="GO" id="GO:0005886">
    <property type="term" value="C:plasma membrane"/>
    <property type="evidence" value="ECO:0007669"/>
    <property type="project" value="UniProtKB-SubCell"/>
</dbReference>
<keyword evidence="4" id="KW-0997">Cell inner membrane</keyword>
<dbReference type="RefSeq" id="WP_148813235.1">
    <property type="nucleotide sequence ID" value="NZ_VSZI01000002.1"/>
</dbReference>
<evidence type="ECO:0000256" key="10">
    <source>
        <dbReference type="ARBA" id="ARBA00035686"/>
    </source>
</evidence>
<dbReference type="PANTHER" id="PTHR32196">
    <property type="entry name" value="ABC TRANSPORTER PERMEASE PROTEIN YPHD-RELATED-RELATED"/>
    <property type="match status" value="1"/>
</dbReference>
<keyword evidence="3" id="KW-1003">Cell membrane</keyword>
<dbReference type="Proteomes" id="UP000324726">
    <property type="component" value="Unassembled WGS sequence"/>
</dbReference>
<evidence type="ECO:0000256" key="6">
    <source>
        <dbReference type="ARBA" id="ARBA00022692"/>
    </source>
</evidence>
<evidence type="ECO:0000256" key="3">
    <source>
        <dbReference type="ARBA" id="ARBA00022475"/>
    </source>
</evidence>
<evidence type="ECO:0000256" key="5">
    <source>
        <dbReference type="ARBA" id="ARBA00022597"/>
    </source>
</evidence>
<keyword evidence="5" id="KW-0762">Sugar transport</keyword>
<feature type="region of interest" description="Disordered" evidence="11">
    <location>
        <begin position="1"/>
        <end position="44"/>
    </location>
</feature>
<comment type="function">
    <text evidence="9">Part of the binding-protein-dependent transport system for D-xylose. Probably responsible for the translocation of the substrate across the membrane.</text>
</comment>
<evidence type="ECO:0000256" key="11">
    <source>
        <dbReference type="SAM" id="MobiDB-lite"/>
    </source>
</evidence>
<comment type="subcellular location">
    <subcellularLocation>
        <location evidence="1">Cell membrane</location>
        <topology evidence="1">Multi-pass membrane protein</topology>
    </subcellularLocation>
</comment>
<feature type="transmembrane region" description="Helical" evidence="12">
    <location>
        <begin position="308"/>
        <end position="325"/>
    </location>
</feature>
<gene>
    <name evidence="13" type="ORF">FYJ87_09080</name>
</gene>
<evidence type="ECO:0000256" key="7">
    <source>
        <dbReference type="ARBA" id="ARBA00022989"/>
    </source>
</evidence>
<feature type="transmembrane region" description="Helical" evidence="12">
    <location>
        <begin position="64"/>
        <end position="84"/>
    </location>
</feature>
<feature type="transmembrane region" description="Helical" evidence="12">
    <location>
        <begin position="355"/>
        <end position="374"/>
    </location>
</feature>
<dbReference type="GO" id="GO:0022857">
    <property type="term" value="F:transmembrane transporter activity"/>
    <property type="evidence" value="ECO:0007669"/>
    <property type="project" value="InterPro"/>
</dbReference>
<keyword evidence="6 12" id="KW-0812">Transmembrane</keyword>
<proteinExistence type="predicted"/>
<evidence type="ECO:0000313" key="14">
    <source>
        <dbReference type="Proteomes" id="UP000324726"/>
    </source>
</evidence>
<feature type="transmembrane region" description="Helical" evidence="12">
    <location>
        <begin position="332"/>
        <end position="349"/>
    </location>
</feature>
<dbReference type="Pfam" id="PF02653">
    <property type="entry name" value="BPD_transp_2"/>
    <property type="match status" value="1"/>
</dbReference>
<dbReference type="AlphaFoldDB" id="A0A5D4FNU6"/>
<evidence type="ECO:0000256" key="9">
    <source>
        <dbReference type="ARBA" id="ARBA00035611"/>
    </source>
</evidence>
<reference evidence="13 14" key="1">
    <citation type="submission" date="2019-08" db="EMBL/GenBank/DDBJ databases">
        <title>Draft genome of C. urealyticum strain VH4248.</title>
        <authorList>
            <person name="Navas J."/>
        </authorList>
    </citation>
    <scope>NUCLEOTIDE SEQUENCE [LARGE SCALE GENOMIC DNA]</scope>
    <source>
        <strain evidence="13 14">VH4248</strain>
    </source>
</reference>
<evidence type="ECO:0000256" key="2">
    <source>
        <dbReference type="ARBA" id="ARBA00022448"/>
    </source>
</evidence>
<protein>
    <recommendedName>
        <fullName evidence="10">Xylose transport system permease protein XylH</fullName>
    </recommendedName>
</protein>
<sequence>MSDPTPEQATGPATAEKIDEAAPNLTSSPDKENTADTAADGAAEQHADKAGESAVLAAFKRPELTSLVGAILIFALFMILAPAFRSADAFATVLYSSSTLGIIALGVGLLMIGDEFDLSSGVAVTTAALAATMLNYNLWLNSWTGVFLSLIISLSIGAINGYLVTKTGIHSFLITLAMFLMLQGINLAVTKLVTGQVATPTISDMEGYSSAKAFFASSFEVFGVDVQITVIWWLLFVALASWLLFKTRFGNWIFAVGGDADAARAVGVPVRRVKITLFMFVAFSAWFVGMHNLFAFDSIQAGQGVGNEFLYIIAAVIGGCSLTGGRGTAIGTAIGALIFGMTNQGIVYAGWNPDWFKFFLGAMLLLAVLTNNSFSRVQGGAK</sequence>
<keyword evidence="8 12" id="KW-0472">Membrane</keyword>
<evidence type="ECO:0000256" key="8">
    <source>
        <dbReference type="ARBA" id="ARBA00023136"/>
    </source>
</evidence>
<dbReference type="EMBL" id="VSZI01000002">
    <property type="protein sequence ID" value="TYR16979.1"/>
    <property type="molecule type" value="Genomic_DNA"/>
</dbReference>
<evidence type="ECO:0000313" key="13">
    <source>
        <dbReference type="EMBL" id="TYR16979.1"/>
    </source>
</evidence>
<name>A0A5D4FNU6_9CORY</name>
<dbReference type="CDD" id="cd06579">
    <property type="entry name" value="TM_PBP1_transp_AraH_like"/>
    <property type="match status" value="1"/>
</dbReference>
<feature type="transmembrane region" description="Helical" evidence="12">
    <location>
        <begin position="277"/>
        <end position="296"/>
    </location>
</feature>
<evidence type="ECO:0000256" key="1">
    <source>
        <dbReference type="ARBA" id="ARBA00004651"/>
    </source>
</evidence>
<dbReference type="PANTHER" id="PTHR32196:SF32">
    <property type="entry name" value="XYLOSE TRANSPORT SYSTEM PERMEASE PROTEIN XYLH"/>
    <property type="match status" value="1"/>
</dbReference>
<comment type="caution">
    <text evidence="13">The sequence shown here is derived from an EMBL/GenBank/DDBJ whole genome shotgun (WGS) entry which is preliminary data.</text>
</comment>
<feature type="transmembrane region" description="Helical" evidence="12">
    <location>
        <begin position="145"/>
        <end position="164"/>
    </location>
</feature>
<evidence type="ECO:0000256" key="4">
    <source>
        <dbReference type="ARBA" id="ARBA00022519"/>
    </source>
</evidence>
<keyword evidence="7 12" id="KW-1133">Transmembrane helix</keyword>
<keyword evidence="2" id="KW-0813">Transport</keyword>